<dbReference type="EMBL" id="KN839879">
    <property type="protein sequence ID" value="KIJ59892.1"/>
    <property type="molecule type" value="Genomic_DNA"/>
</dbReference>
<sequence length="93" mass="9975">MSVSQASSVTSGLFSFIESSELLNIPSSPEDGDGIVRRRRPLRVTLGRLFEPQVRIAAAPTVSQSIKAIVLSSFNLGFSNLPPIRGCVVLGKF</sequence>
<keyword evidence="2" id="KW-1185">Reference proteome</keyword>
<accession>A0A0C9W9Z7</accession>
<evidence type="ECO:0000313" key="2">
    <source>
        <dbReference type="Proteomes" id="UP000053820"/>
    </source>
</evidence>
<gene>
    <name evidence="1" type="ORF">HYDPIDRAFT_43734</name>
</gene>
<reference evidence="1 2" key="1">
    <citation type="submission" date="2014-04" db="EMBL/GenBank/DDBJ databases">
        <title>Evolutionary Origins and Diversification of the Mycorrhizal Mutualists.</title>
        <authorList>
            <consortium name="DOE Joint Genome Institute"/>
            <consortium name="Mycorrhizal Genomics Consortium"/>
            <person name="Kohler A."/>
            <person name="Kuo A."/>
            <person name="Nagy L.G."/>
            <person name="Floudas D."/>
            <person name="Copeland A."/>
            <person name="Barry K.W."/>
            <person name="Cichocki N."/>
            <person name="Veneault-Fourrey C."/>
            <person name="LaButti K."/>
            <person name="Lindquist E.A."/>
            <person name="Lipzen A."/>
            <person name="Lundell T."/>
            <person name="Morin E."/>
            <person name="Murat C."/>
            <person name="Riley R."/>
            <person name="Ohm R."/>
            <person name="Sun H."/>
            <person name="Tunlid A."/>
            <person name="Henrissat B."/>
            <person name="Grigoriev I.V."/>
            <person name="Hibbett D.S."/>
            <person name="Martin F."/>
        </authorList>
    </citation>
    <scope>NUCLEOTIDE SEQUENCE [LARGE SCALE GENOMIC DNA]</scope>
    <source>
        <strain evidence="1 2">MD-312</strain>
    </source>
</reference>
<proteinExistence type="predicted"/>
<organism evidence="1 2">
    <name type="scientific">Hydnomerulius pinastri MD-312</name>
    <dbReference type="NCBI Taxonomy" id="994086"/>
    <lineage>
        <taxon>Eukaryota</taxon>
        <taxon>Fungi</taxon>
        <taxon>Dikarya</taxon>
        <taxon>Basidiomycota</taxon>
        <taxon>Agaricomycotina</taxon>
        <taxon>Agaricomycetes</taxon>
        <taxon>Agaricomycetidae</taxon>
        <taxon>Boletales</taxon>
        <taxon>Boletales incertae sedis</taxon>
        <taxon>Leucogyrophana</taxon>
    </lineage>
</organism>
<evidence type="ECO:0000313" key="1">
    <source>
        <dbReference type="EMBL" id="KIJ59892.1"/>
    </source>
</evidence>
<name>A0A0C9W9Z7_9AGAM</name>
<protein>
    <submittedName>
        <fullName evidence="1">Uncharacterized protein</fullName>
    </submittedName>
</protein>
<dbReference type="AlphaFoldDB" id="A0A0C9W9Z7"/>
<dbReference type="HOGENOM" id="CLU_2399957_0_0_1"/>
<dbReference type="Proteomes" id="UP000053820">
    <property type="component" value="Unassembled WGS sequence"/>
</dbReference>